<dbReference type="FunFam" id="1.20.1250.20:FF:000013">
    <property type="entry name" value="MFS general substrate transporter"/>
    <property type="match status" value="1"/>
</dbReference>
<keyword evidence="3 6" id="KW-0812">Transmembrane</keyword>
<evidence type="ECO:0000256" key="3">
    <source>
        <dbReference type="ARBA" id="ARBA00022692"/>
    </source>
</evidence>
<dbReference type="RefSeq" id="XP_016616986.1">
    <property type="nucleotide sequence ID" value="XM_016766688.1"/>
</dbReference>
<feature type="transmembrane region" description="Helical" evidence="6">
    <location>
        <begin position="135"/>
        <end position="156"/>
    </location>
</feature>
<evidence type="ECO:0000313" key="9">
    <source>
        <dbReference type="Proteomes" id="UP000053789"/>
    </source>
</evidence>
<dbReference type="PANTHER" id="PTHR43791">
    <property type="entry name" value="PERMEASE-RELATED"/>
    <property type="match status" value="1"/>
</dbReference>
<comment type="subcellular location">
    <subcellularLocation>
        <location evidence="1">Membrane</location>
        <topology evidence="1">Multi-pass membrane protein</topology>
    </subcellularLocation>
</comment>
<feature type="transmembrane region" description="Helical" evidence="6">
    <location>
        <begin position="258"/>
        <end position="278"/>
    </location>
</feature>
<dbReference type="InterPro" id="IPR011701">
    <property type="entry name" value="MFS"/>
</dbReference>
<keyword evidence="9" id="KW-1185">Reference proteome</keyword>
<feature type="transmembrane region" description="Helical" evidence="6">
    <location>
        <begin position="426"/>
        <end position="451"/>
    </location>
</feature>
<sequence length="555" mass="60927">MDQPATPAATPASGVPVAAGVYSAETHRHAGGELEHKLGPDSKEAEVCLEHLEDGEKSSKLAEYRQLGLGEDDALFLASVSPAKERSIYRKVDYRVVPMLSFLYLISHLDRANIGNAKIEGLEDSLGMQGDDYNIAVALFFIPYILCEVPSNMILAKFKRPSYYIGILVTCWGTIVTLSGIVQSFAGLCITRFLIGIFEAGFFPGAVWLISQWYPPNKTQSRNALFYVSSAASGAFSGLLAAGIAQMNGLGGLRGWRWIFIIEGILSVCFGVTSFFLLPDSPTLSGRWLKEDEQRYLHLMHFVTRGVNKPEVESSESTKRFRWKYFRQLIGDPHIYLQAMVCASNTVPNNGLKFTMPTIIKNMGFRSTNAQLLSAPPYFAGAIAAVLSSLWADKHARRMPIIVFFQALVVISMSVLFSFAPKITSNVALCYTMVVLACVGVYPIVPACNAWTVNNLAGAEKRVMGIAFMVTMGNTGGFIGSWIFKQSEAPRYPTGFGTSLAFGAAGIVCALLLEFLYARHNKKWAAVSKEDIMARYSVEELGQMGDKSPLFKYSL</sequence>
<dbReference type="GO" id="GO:0022857">
    <property type="term" value="F:transmembrane transporter activity"/>
    <property type="evidence" value="ECO:0007669"/>
    <property type="project" value="InterPro"/>
</dbReference>
<feature type="transmembrane region" description="Helical" evidence="6">
    <location>
        <begin position="463"/>
        <end position="484"/>
    </location>
</feature>
<dbReference type="PANTHER" id="PTHR43791:SF54">
    <property type="entry name" value="MAJOR FACILITATOR SUPERFAMILY (MFS) PROFILE DOMAIN-CONTAINING PROTEIN-RELATED"/>
    <property type="match status" value="1"/>
</dbReference>
<dbReference type="Proteomes" id="UP000053789">
    <property type="component" value="Unassembled WGS sequence"/>
</dbReference>
<evidence type="ECO:0000256" key="1">
    <source>
        <dbReference type="ARBA" id="ARBA00004141"/>
    </source>
</evidence>
<keyword evidence="4 6" id="KW-1133">Transmembrane helix</keyword>
<feature type="transmembrane region" description="Helical" evidence="6">
    <location>
        <begin position="375"/>
        <end position="392"/>
    </location>
</feature>
<feature type="transmembrane region" description="Helical" evidence="6">
    <location>
        <begin position="399"/>
        <end position="420"/>
    </location>
</feature>
<name>A0A0D2FUU4_CLAB1</name>
<reference evidence="8" key="1">
    <citation type="submission" date="2015-01" db="EMBL/GenBank/DDBJ databases">
        <title>The Genome Sequence of Cladophialophora bantiana CBS 173.52.</title>
        <authorList>
            <consortium name="The Broad Institute Genomics Platform"/>
            <person name="Cuomo C."/>
            <person name="de Hoog S."/>
            <person name="Gorbushina A."/>
            <person name="Stielow B."/>
            <person name="Teixiera M."/>
            <person name="Abouelleil A."/>
            <person name="Chapman S.B."/>
            <person name="Priest M."/>
            <person name="Young S.K."/>
            <person name="Wortman J."/>
            <person name="Nusbaum C."/>
            <person name="Birren B."/>
        </authorList>
    </citation>
    <scope>NUCLEOTIDE SEQUENCE [LARGE SCALE GENOMIC DNA]</scope>
    <source>
        <strain evidence="8">CBS 173.52</strain>
    </source>
</reference>
<feature type="domain" description="Major facilitator superfamily (MFS) profile" evidence="7">
    <location>
        <begin position="96"/>
        <end position="521"/>
    </location>
</feature>
<dbReference type="GeneID" id="27701889"/>
<gene>
    <name evidence="8" type="ORF">Z519_08961</name>
</gene>
<dbReference type="FunFam" id="1.20.1250.20:FF:000034">
    <property type="entry name" value="MFS general substrate transporter"/>
    <property type="match status" value="1"/>
</dbReference>
<evidence type="ECO:0000313" key="8">
    <source>
        <dbReference type="EMBL" id="KIW90317.1"/>
    </source>
</evidence>
<keyword evidence="2" id="KW-0813">Transport</keyword>
<dbReference type="Gene3D" id="1.20.1250.20">
    <property type="entry name" value="MFS general substrate transporter like domains"/>
    <property type="match status" value="2"/>
</dbReference>
<dbReference type="InterPro" id="IPR020846">
    <property type="entry name" value="MFS_dom"/>
</dbReference>
<feature type="transmembrane region" description="Helical" evidence="6">
    <location>
        <begin position="496"/>
        <end position="517"/>
    </location>
</feature>
<dbReference type="PROSITE" id="PS50850">
    <property type="entry name" value="MFS"/>
    <property type="match status" value="1"/>
</dbReference>
<dbReference type="SUPFAM" id="SSF103473">
    <property type="entry name" value="MFS general substrate transporter"/>
    <property type="match status" value="1"/>
</dbReference>
<protein>
    <recommendedName>
        <fullName evidence="7">Major facilitator superfamily (MFS) profile domain-containing protein</fullName>
    </recommendedName>
</protein>
<evidence type="ECO:0000259" key="7">
    <source>
        <dbReference type="PROSITE" id="PS50850"/>
    </source>
</evidence>
<organism evidence="8 9">
    <name type="scientific">Cladophialophora bantiana (strain ATCC 10958 / CBS 173.52 / CDC B-1940 / NIH 8579)</name>
    <name type="common">Xylohypha bantiana</name>
    <dbReference type="NCBI Taxonomy" id="1442370"/>
    <lineage>
        <taxon>Eukaryota</taxon>
        <taxon>Fungi</taxon>
        <taxon>Dikarya</taxon>
        <taxon>Ascomycota</taxon>
        <taxon>Pezizomycotina</taxon>
        <taxon>Eurotiomycetes</taxon>
        <taxon>Chaetothyriomycetidae</taxon>
        <taxon>Chaetothyriales</taxon>
        <taxon>Herpotrichiellaceae</taxon>
        <taxon>Cladophialophora</taxon>
    </lineage>
</organism>
<dbReference type="GO" id="GO:0016020">
    <property type="term" value="C:membrane"/>
    <property type="evidence" value="ECO:0007669"/>
    <property type="project" value="UniProtKB-SubCell"/>
</dbReference>
<proteinExistence type="predicted"/>
<evidence type="ECO:0000256" key="4">
    <source>
        <dbReference type="ARBA" id="ARBA00022989"/>
    </source>
</evidence>
<keyword evidence="5 6" id="KW-0472">Membrane</keyword>
<dbReference type="HOGENOM" id="CLU_001265_0_1_1"/>
<dbReference type="AlphaFoldDB" id="A0A0D2FUU4"/>
<feature type="transmembrane region" description="Helical" evidence="6">
    <location>
        <begin position="193"/>
        <end position="214"/>
    </location>
</feature>
<dbReference type="OrthoDB" id="2962993at2759"/>
<evidence type="ECO:0000256" key="6">
    <source>
        <dbReference type="SAM" id="Phobius"/>
    </source>
</evidence>
<accession>A0A0D2FUU4</accession>
<evidence type="ECO:0000256" key="5">
    <source>
        <dbReference type="ARBA" id="ARBA00023136"/>
    </source>
</evidence>
<evidence type="ECO:0000256" key="2">
    <source>
        <dbReference type="ARBA" id="ARBA00022448"/>
    </source>
</evidence>
<feature type="transmembrane region" description="Helical" evidence="6">
    <location>
        <begin position="226"/>
        <end position="246"/>
    </location>
</feature>
<feature type="transmembrane region" description="Helical" evidence="6">
    <location>
        <begin position="162"/>
        <end position="181"/>
    </location>
</feature>
<dbReference type="EMBL" id="KN846993">
    <property type="protein sequence ID" value="KIW90317.1"/>
    <property type="molecule type" value="Genomic_DNA"/>
</dbReference>
<dbReference type="InterPro" id="IPR036259">
    <property type="entry name" value="MFS_trans_sf"/>
</dbReference>
<dbReference type="Pfam" id="PF07690">
    <property type="entry name" value="MFS_1"/>
    <property type="match status" value="1"/>
</dbReference>
<dbReference type="VEuPathDB" id="FungiDB:Z519_08961"/>